<evidence type="ECO:0000259" key="1">
    <source>
        <dbReference type="PROSITE" id="PS50853"/>
    </source>
</evidence>
<dbReference type="CDD" id="cd00063">
    <property type="entry name" value="FN3"/>
    <property type="match status" value="1"/>
</dbReference>
<dbReference type="PROSITE" id="PS50853">
    <property type="entry name" value="FN3"/>
    <property type="match status" value="2"/>
</dbReference>
<protein>
    <submittedName>
        <fullName evidence="2">Fibronectin type III domain protein</fullName>
    </submittedName>
</protein>
<dbReference type="STRING" id="1617426.TR69_WS6001001073"/>
<dbReference type="Gene3D" id="2.60.40.10">
    <property type="entry name" value="Immunoglobulins"/>
    <property type="match status" value="2"/>
</dbReference>
<dbReference type="EMBL" id="JYNZ01000003">
    <property type="protein sequence ID" value="KXK27047.1"/>
    <property type="molecule type" value="Genomic_DNA"/>
</dbReference>
<name>A0A136LZH6_9BACT</name>
<dbReference type="AlphaFoldDB" id="A0A136LZH6"/>
<reference evidence="2 3" key="1">
    <citation type="submission" date="2015-02" db="EMBL/GenBank/DDBJ databases">
        <title>Improved understanding of the partial-nitritation anammox process through 23 genomes representing the majority of the microbial community.</title>
        <authorList>
            <person name="Speth D.R."/>
            <person name="In T Zandt M."/>
            <person name="Guerrero Cruz S."/>
            <person name="Jetten M.S."/>
            <person name="Dutilh B.E."/>
        </authorList>
    </citation>
    <scope>NUCLEOTIDE SEQUENCE [LARGE SCALE GENOMIC DNA]</scope>
    <source>
        <strain evidence="2">OLB20</strain>
    </source>
</reference>
<dbReference type="SUPFAM" id="SSF49265">
    <property type="entry name" value="Fibronectin type III"/>
    <property type="match status" value="1"/>
</dbReference>
<organism evidence="2 3">
    <name type="scientific">candidate division WS6 bacterium OLB20</name>
    <dbReference type="NCBI Taxonomy" id="1617426"/>
    <lineage>
        <taxon>Bacteria</taxon>
        <taxon>Candidatus Dojkabacteria</taxon>
    </lineage>
</organism>
<dbReference type="PATRIC" id="fig|1617426.3.peg.1059"/>
<proteinExistence type="predicted"/>
<sequence length="301" mass="32811">MNKETSDILDAKALSVAGPKQLQDMTATVQSWLRGDAAGIMLQASDLETDADVTLSDITIDLVYTVPDSTDPVLNQLEIFEIGSKSVKFYWELSEPAEVTIDYGKTSRYGETETVDMQGLFHEHLLDGLSPGLTYHYKVTVTDAAGNKTTTRNSTFTTSLDSNVLGAQRTTVSRNVLLPPSILALEINPEDVIRTVHITWKNLTDKSIDGFILYRSSDEGASYREVKRVGAETLSMEDAGISPNTTYYYAIRSISSDSQSELSSPLAIYVPEVIADPVRISQNETVDAIGRTTLVIVAAAG</sequence>
<dbReference type="SMART" id="SM00060">
    <property type="entry name" value="FN3"/>
    <property type="match status" value="2"/>
</dbReference>
<evidence type="ECO:0000313" key="2">
    <source>
        <dbReference type="EMBL" id="KXK27047.1"/>
    </source>
</evidence>
<feature type="domain" description="Fibronectin type-III" evidence="1">
    <location>
        <begin position="179"/>
        <end position="273"/>
    </location>
</feature>
<dbReference type="Proteomes" id="UP000070457">
    <property type="component" value="Unassembled WGS sequence"/>
</dbReference>
<feature type="domain" description="Fibronectin type-III" evidence="1">
    <location>
        <begin position="73"/>
        <end position="161"/>
    </location>
</feature>
<dbReference type="InterPro" id="IPR013783">
    <property type="entry name" value="Ig-like_fold"/>
</dbReference>
<dbReference type="InterPro" id="IPR036116">
    <property type="entry name" value="FN3_sf"/>
</dbReference>
<gene>
    <name evidence="2" type="ORF">TR69_WS6001001073</name>
</gene>
<dbReference type="InterPro" id="IPR003961">
    <property type="entry name" value="FN3_dom"/>
</dbReference>
<evidence type="ECO:0000313" key="3">
    <source>
        <dbReference type="Proteomes" id="UP000070457"/>
    </source>
</evidence>
<accession>A0A136LZH6</accession>
<comment type="caution">
    <text evidence="2">The sequence shown here is derived from an EMBL/GenBank/DDBJ whole genome shotgun (WGS) entry which is preliminary data.</text>
</comment>